<proteinExistence type="predicted"/>
<evidence type="ECO:0000256" key="1">
    <source>
        <dbReference type="SAM" id="MobiDB-lite"/>
    </source>
</evidence>
<evidence type="ECO:0000313" key="2">
    <source>
        <dbReference type="EMBL" id="MBL0888932.1"/>
    </source>
</evidence>
<evidence type="ECO:0008006" key="4">
    <source>
        <dbReference type="Google" id="ProtNLM"/>
    </source>
</evidence>
<protein>
    <recommendedName>
        <fullName evidence="4">DUF58 domain-containing protein</fullName>
    </recommendedName>
</protein>
<reference evidence="2 3" key="1">
    <citation type="journal article" date="2021" name="Arch. Microbiol.">
        <title>Myceligenerans indicum sp. nov., an actinobacterium isolated from mangrove sediment of Sundarbans, India.</title>
        <authorList>
            <person name="Asha K."/>
            <person name="Bhadury P."/>
        </authorList>
    </citation>
    <scope>NUCLEOTIDE SEQUENCE [LARGE SCALE GENOMIC DNA]</scope>
    <source>
        <strain evidence="2 3">I2</strain>
    </source>
</reference>
<gene>
    <name evidence="2" type="ORF">HGK34_22130</name>
</gene>
<dbReference type="EMBL" id="JABBYC010000115">
    <property type="protein sequence ID" value="MBL0888932.1"/>
    <property type="molecule type" value="Genomic_DNA"/>
</dbReference>
<comment type="caution">
    <text evidence="2">The sequence shown here is derived from an EMBL/GenBank/DDBJ whole genome shotgun (WGS) entry which is preliminary data.</text>
</comment>
<feature type="compositionally biased region" description="Basic and acidic residues" evidence="1">
    <location>
        <begin position="66"/>
        <end position="81"/>
    </location>
</feature>
<feature type="region of interest" description="Disordered" evidence="1">
    <location>
        <begin position="61"/>
        <end position="81"/>
    </location>
</feature>
<feature type="non-terminal residue" evidence="2">
    <location>
        <position position="153"/>
    </location>
</feature>
<accession>A0ABS1LTV9</accession>
<organism evidence="2 3">
    <name type="scientific">Myceligenerans indicum</name>
    <dbReference type="NCBI Taxonomy" id="2593663"/>
    <lineage>
        <taxon>Bacteria</taxon>
        <taxon>Bacillati</taxon>
        <taxon>Actinomycetota</taxon>
        <taxon>Actinomycetes</taxon>
        <taxon>Micrococcales</taxon>
        <taxon>Promicromonosporaceae</taxon>
        <taxon>Myceligenerans</taxon>
    </lineage>
</organism>
<evidence type="ECO:0000313" key="3">
    <source>
        <dbReference type="Proteomes" id="UP000675409"/>
    </source>
</evidence>
<name>A0ABS1LTV9_9MICO</name>
<dbReference type="RefSeq" id="WP_201851570.1">
    <property type="nucleotide sequence ID" value="NZ_JABBYC010000115.1"/>
</dbReference>
<keyword evidence="3" id="KW-1185">Reference proteome</keyword>
<sequence>MTRPRTPRHPLARPGTIAIAALLLLLATAAVLTGALEWSHALAAATVAAVLVGIYRAGGTAGEDPTWPRRPETMRAGGRHEVSDLGWSMTAGDGRVKERVAARVRTLALTRLRRAGRDPDALGIDLHTRPTPRTCLLYTSDAADDKARVDLGG</sequence>
<dbReference type="Proteomes" id="UP000675409">
    <property type="component" value="Unassembled WGS sequence"/>
</dbReference>